<keyword evidence="5" id="KW-0406">Ion transport</keyword>
<feature type="transmembrane region" description="Helical" evidence="7">
    <location>
        <begin position="294"/>
        <end position="312"/>
    </location>
</feature>
<dbReference type="Pfam" id="PF00999">
    <property type="entry name" value="Na_H_Exchanger"/>
    <property type="match status" value="1"/>
</dbReference>
<dbReference type="GO" id="GO:0015297">
    <property type="term" value="F:antiporter activity"/>
    <property type="evidence" value="ECO:0007669"/>
    <property type="project" value="InterPro"/>
</dbReference>
<evidence type="ECO:0000313" key="10">
    <source>
        <dbReference type="Proteomes" id="UP001319180"/>
    </source>
</evidence>
<dbReference type="InterPro" id="IPR038770">
    <property type="entry name" value="Na+/solute_symporter_sf"/>
</dbReference>
<feature type="transmembrane region" description="Helical" evidence="7">
    <location>
        <begin position="318"/>
        <end position="337"/>
    </location>
</feature>
<keyword evidence="10" id="KW-1185">Reference proteome</keyword>
<evidence type="ECO:0000256" key="6">
    <source>
        <dbReference type="ARBA" id="ARBA00023136"/>
    </source>
</evidence>
<dbReference type="InterPro" id="IPR050794">
    <property type="entry name" value="CPA2_transporter"/>
</dbReference>
<dbReference type="Gene3D" id="1.20.1530.20">
    <property type="match status" value="1"/>
</dbReference>
<feature type="transmembrane region" description="Helical" evidence="7">
    <location>
        <begin position="256"/>
        <end position="274"/>
    </location>
</feature>
<keyword evidence="3 7" id="KW-0812">Transmembrane</keyword>
<evidence type="ECO:0000256" key="7">
    <source>
        <dbReference type="SAM" id="Phobius"/>
    </source>
</evidence>
<evidence type="ECO:0000259" key="8">
    <source>
        <dbReference type="Pfam" id="PF00999"/>
    </source>
</evidence>
<gene>
    <name evidence="9" type="ORF">KK078_09555</name>
</gene>
<feature type="transmembrane region" description="Helical" evidence="7">
    <location>
        <begin position="159"/>
        <end position="182"/>
    </location>
</feature>
<evidence type="ECO:0000256" key="4">
    <source>
        <dbReference type="ARBA" id="ARBA00022989"/>
    </source>
</evidence>
<feature type="domain" description="Cation/H+ exchanger transmembrane" evidence="8">
    <location>
        <begin position="76"/>
        <end position="457"/>
    </location>
</feature>
<dbReference type="GO" id="GO:1902600">
    <property type="term" value="P:proton transmembrane transport"/>
    <property type="evidence" value="ECO:0007669"/>
    <property type="project" value="InterPro"/>
</dbReference>
<comment type="caution">
    <text evidence="9">The sequence shown here is derived from an EMBL/GenBank/DDBJ whole genome shotgun (WGS) entry which is preliminary data.</text>
</comment>
<proteinExistence type="predicted"/>
<evidence type="ECO:0000256" key="5">
    <source>
        <dbReference type="ARBA" id="ARBA00023065"/>
    </source>
</evidence>
<feature type="transmembrane region" description="Helical" evidence="7">
    <location>
        <begin position="93"/>
        <end position="112"/>
    </location>
</feature>
<keyword evidence="2" id="KW-0813">Transport</keyword>
<dbReference type="AlphaFoldDB" id="A0AAP2D7F4"/>
<feature type="transmembrane region" description="Helical" evidence="7">
    <location>
        <begin position="194"/>
        <end position="215"/>
    </location>
</feature>
<keyword evidence="4 7" id="KW-1133">Transmembrane helix</keyword>
<evidence type="ECO:0000256" key="2">
    <source>
        <dbReference type="ARBA" id="ARBA00022448"/>
    </source>
</evidence>
<protein>
    <submittedName>
        <fullName evidence="9">Cation:proton antiporter</fullName>
    </submittedName>
</protein>
<organism evidence="9 10">
    <name type="scientific">Dawidia soli</name>
    <dbReference type="NCBI Taxonomy" id="2782352"/>
    <lineage>
        <taxon>Bacteria</taxon>
        <taxon>Pseudomonadati</taxon>
        <taxon>Bacteroidota</taxon>
        <taxon>Cytophagia</taxon>
        <taxon>Cytophagales</taxon>
        <taxon>Chryseotaleaceae</taxon>
        <taxon>Dawidia</taxon>
    </lineage>
</organism>
<evidence type="ECO:0000313" key="9">
    <source>
        <dbReference type="EMBL" id="MBT1686803.1"/>
    </source>
</evidence>
<feature type="transmembrane region" description="Helical" evidence="7">
    <location>
        <begin position="60"/>
        <end position="81"/>
    </location>
</feature>
<dbReference type="EMBL" id="JAHESC010000011">
    <property type="protein sequence ID" value="MBT1686803.1"/>
    <property type="molecule type" value="Genomic_DNA"/>
</dbReference>
<feature type="transmembrane region" description="Helical" evidence="7">
    <location>
        <begin position="423"/>
        <end position="449"/>
    </location>
</feature>
<feature type="transmembrane region" description="Helical" evidence="7">
    <location>
        <begin position="227"/>
        <end position="250"/>
    </location>
</feature>
<comment type="subcellular location">
    <subcellularLocation>
        <location evidence="1">Membrane</location>
        <topology evidence="1">Multi-pass membrane protein</topology>
    </subcellularLocation>
</comment>
<keyword evidence="6 7" id="KW-0472">Membrane</keyword>
<feature type="transmembrane region" description="Helical" evidence="7">
    <location>
        <begin position="375"/>
        <end position="402"/>
    </location>
</feature>
<dbReference type="InterPro" id="IPR006153">
    <property type="entry name" value="Cation/H_exchanger_TM"/>
</dbReference>
<reference evidence="9 10" key="1">
    <citation type="submission" date="2021-05" db="EMBL/GenBank/DDBJ databases">
        <title>A Polyphasic approach of four new species of the genus Ohtaekwangia: Ohtaekwangia histidinii sp. nov., Ohtaekwangia cretensis sp. nov., Ohtaekwangia indiensis sp. nov., Ohtaekwangia reichenbachii sp. nov. from diverse environment.</title>
        <authorList>
            <person name="Octaviana S."/>
        </authorList>
    </citation>
    <scope>NUCLEOTIDE SEQUENCE [LARGE SCALE GENOMIC DNA]</scope>
    <source>
        <strain evidence="9 10">PWU37</strain>
    </source>
</reference>
<evidence type="ECO:0000256" key="3">
    <source>
        <dbReference type="ARBA" id="ARBA00022692"/>
    </source>
</evidence>
<accession>A0AAP2D7F4</accession>
<evidence type="ECO:0000256" key="1">
    <source>
        <dbReference type="ARBA" id="ARBA00004141"/>
    </source>
</evidence>
<feature type="transmembrane region" description="Helical" evidence="7">
    <location>
        <begin position="349"/>
        <end position="369"/>
    </location>
</feature>
<feature type="transmembrane region" description="Helical" evidence="7">
    <location>
        <begin position="7"/>
        <end position="25"/>
    </location>
</feature>
<dbReference type="GO" id="GO:0016020">
    <property type="term" value="C:membrane"/>
    <property type="evidence" value="ECO:0007669"/>
    <property type="project" value="UniProtKB-SubCell"/>
</dbReference>
<dbReference type="PANTHER" id="PTHR32468:SF0">
    <property type="entry name" value="K(+)_H(+) ANTIPORTER 1"/>
    <property type="match status" value="1"/>
</dbReference>
<dbReference type="RefSeq" id="WP_254090040.1">
    <property type="nucleotide sequence ID" value="NZ_JAHESC010000011.1"/>
</dbReference>
<dbReference type="Proteomes" id="UP001319180">
    <property type="component" value="Unassembled WGS sequence"/>
</dbReference>
<name>A0AAP2D7F4_9BACT</name>
<dbReference type="PANTHER" id="PTHR32468">
    <property type="entry name" value="CATION/H + ANTIPORTER"/>
    <property type="match status" value="1"/>
</dbReference>
<feature type="transmembrane region" description="Helical" evidence="7">
    <location>
        <begin position="128"/>
        <end position="147"/>
    </location>
</feature>
<sequence>MKNLRAIAFYIILVGIFSAFLYVITEEGKHQEPASVVKTEVTTPAPSGWQQFLDAGHHNITHPLAILLIQIITIILIARLFGYICKKIGQPMVIGEIAAGIFLGPSVVGIYFPEVSAFLFPAQSLPNLQFLSQIGLILFMFVIGMELDVNVLKNKAHEAVVISHTSIILPFMLGLGLAYFIYTGYAPAGTPFLSFALFMGIAMSITAFPVLARIIQERSLSKTKLGSLAITCAAADDVTAWCILATVIAIVKAGSFVGTVYTLLISIVYVIGMLKLVRPFLKKIGDVYSTKEGLSKPIVAVFFVTLLLSAYVAEIIGIHALFGAFLAGVIMPANLNFRTIFIEKVEDVSLVLLLPLFFVFTGLRTQIGLLNDASAWQLCAIIIVLAVAGKFLGSTLAAKFVGQSWRDSLSIGALMNTRGLMELVVLNIGYDLGILTPEIFAMLVIMALVTTCMTGPALDLINKFFPDPAPPIPGSTDKAGKYKILLSFGNPHRGASMLRLVHGLVKRSVSNASVTALHLSPANELNQYNVEEYEQESFRPINAEAGRLNMPVITWFKPTADIDREIVEAANLGNFDLLIIGISHSVFEGSLLGTVFGFTTRIINPERLIGTLAGRERFFEKAVLEERNRRILRASKLPVGIFVDKGFEKINKVLIPIFTTSDSFLIFYAQKFIHNSDASVVILDTQGLVKQHPELRETIRLIEQTAPNHIAVYDDSALSKEFLASCDLLVISLDSWTTAVEDEAKWISEAPSSFIVKP</sequence>